<organism evidence="2 3">
    <name type="scientific">Paxillus rubicundulus Ve08.2h10</name>
    <dbReference type="NCBI Taxonomy" id="930991"/>
    <lineage>
        <taxon>Eukaryota</taxon>
        <taxon>Fungi</taxon>
        <taxon>Dikarya</taxon>
        <taxon>Basidiomycota</taxon>
        <taxon>Agaricomycotina</taxon>
        <taxon>Agaricomycetes</taxon>
        <taxon>Agaricomycetidae</taxon>
        <taxon>Boletales</taxon>
        <taxon>Paxilineae</taxon>
        <taxon>Paxillaceae</taxon>
        <taxon>Paxillus</taxon>
    </lineage>
</organism>
<evidence type="ECO:0000313" key="3">
    <source>
        <dbReference type="Proteomes" id="UP000054538"/>
    </source>
</evidence>
<evidence type="ECO:0000256" key="1">
    <source>
        <dbReference type="SAM" id="Phobius"/>
    </source>
</evidence>
<feature type="transmembrane region" description="Helical" evidence="1">
    <location>
        <begin position="88"/>
        <end position="108"/>
    </location>
</feature>
<sequence length="166" mass="18993">MSHRASRIHRLPQRLDYNLIPAPLDLSLSLATEKSSLPAIIVTPSSPAPDAPEYYIAFLTPTPKRSFRERINQVPLFQGQLLFKTRTVFIISLLLFVLVCHLLAHLAVHRPHFDFYKSFDTIHADSHGSENSLWNLVSFDFQSLWGPHVHDERSFIVETLSQAAHR</sequence>
<dbReference type="EMBL" id="KN825109">
    <property type="protein sequence ID" value="KIK94417.1"/>
    <property type="molecule type" value="Genomic_DNA"/>
</dbReference>
<reference evidence="3" key="2">
    <citation type="submission" date="2015-01" db="EMBL/GenBank/DDBJ databases">
        <title>Evolutionary Origins and Diversification of the Mycorrhizal Mutualists.</title>
        <authorList>
            <consortium name="DOE Joint Genome Institute"/>
            <consortium name="Mycorrhizal Genomics Consortium"/>
            <person name="Kohler A."/>
            <person name="Kuo A."/>
            <person name="Nagy L.G."/>
            <person name="Floudas D."/>
            <person name="Copeland A."/>
            <person name="Barry K.W."/>
            <person name="Cichocki N."/>
            <person name="Veneault-Fourrey C."/>
            <person name="LaButti K."/>
            <person name="Lindquist E.A."/>
            <person name="Lipzen A."/>
            <person name="Lundell T."/>
            <person name="Morin E."/>
            <person name="Murat C."/>
            <person name="Riley R."/>
            <person name="Ohm R."/>
            <person name="Sun H."/>
            <person name="Tunlid A."/>
            <person name="Henrissat B."/>
            <person name="Grigoriev I.V."/>
            <person name="Hibbett D.S."/>
            <person name="Martin F."/>
        </authorList>
    </citation>
    <scope>NUCLEOTIDE SEQUENCE [LARGE SCALE GENOMIC DNA]</scope>
    <source>
        <strain evidence="3">Ve08.2h10</strain>
    </source>
</reference>
<name>A0A0D0DBA5_9AGAM</name>
<keyword evidence="1" id="KW-0812">Transmembrane</keyword>
<evidence type="ECO:0000313" key="2">
    <source>
        <dbReference type="EMBL" id="KIK94417.1"/>
    </source>
</evidence>
<dbReference type="HOGENOM" id="CLU_112530_0_0_1"/>
<reference evidence="2 3" key="1">
    <citation type="submission" date="2014-04" db="EMBL/GenBank/DDBJ databases">
        <authorList>
            <consortium name="DOE Joint Genome Institute"/>
            <person name="Kuo A."/>
            <person name="Kohler A."/>
            <person name="Jargeat P."/>
            <person name="Nagy L.G."/>
            <person name="Floudas D."/>
            <person name="Copeland A."/>
            <person name="Barry K.W."/>
            <person name="Cichocki N."/>
            <person name="Veneault-Fourrey C."/>
            <person name="LaButti K."/>
            <person name="Lindquist E.A."/>
            <person name="Lipzen A."/>
            <person name="Lundell T."/>
            <person name="Morin E."/>
            <person name="Murat C."/>
            <person name="Sun H."/>
            <person name="Tunlid A."/>
            <person name="Henrissat B."/>
            <person name="Grigoriev I.V."/>
            <person name="Hibbett D.S."/>
            <person name="Martin F."/>
            <person name="Nordberg H.P."/>
            <person name="Cantor M.N."/>
            <person name="Hua S.X."/>
        </authorList>
    </citation>
    <scope>NUCLEOTIDE SEQUENCE [LARGE SCALE GENOMIC DNA]</scope>
    <source>
        <strain evidence="2 3">Ve08.2h10</strain>
    </source>
</reference>
<keyword evidence="1" id="KW-1133">Transmembrane helix</keyword>
<dbReference type="OrthoDB" id="3259878at2759"/>
<dbReference type="InParanoid" id="A0A0D0DBA5"/>
<accession>A0A0D0DBA5</accession>
<proteinExistence type="predicted"/>
<keyword evidence="1" id="KW-0472">Membrane</keyword>
<dbReference type="AlphaFoldDB" id="A0A0D0DBA5"/>
<dbReference type="Proteomes" id="UP000054538">
    <property type="component" value="Unassembled WGS sequence"/>
</dbReference>
<protein>
    <submittedName>
        <fullName evidence="2">Uncharacterized protein</fullName>
    </submittedName>
</protein>
<keyword evidence="3" id="KW-1185">Reference proteome</keyword>
<gene>
    <name evidence="2" type="ORF">PAXRUDRAFT_828029</name>
</gene>